<dbReference type="RefSeq" id="WP_377177136.1">
    <property type="nucleotide sequence ID" value="NZ_JBHUJB010000002.1"/>
</dbReference>
<keyword evidence="2" id="KW-1185">Reference proteome</keyword>
<proteinExistence type="predicted"/>
<protein>
    <submittedName>
        <fullName evidence="1">Uncharacterized protein</fullName>
    </submittedName>
</protein>
<dbReference type="EMBL" id="JBHUJB010000002">
    <property type="protein sequence ID" value="MFD2157282.1"/>
    <property type="molecule type" value="Genomic_DNA"/>
</dbReference>
<name>A0ABW4Z6L4_9BACT</name>
<feature type="non-terminal residue" evidence="1">
    <location>
        <position position="1"/>
    </location>
</feature>
<gene>
    <name evidence="1" type="ORF">ACFSW8_00045</name>
</gene>
<dbReference type="Proteomes" id="UP001597389">
    <property type="component" value="Unassembled WGS sequence"/>
</dbReference>
<evidence type="ECO:0000313" key="1">
    <source>
        <dbReference type="EMBL" id="MFD2157282.1"/>
    </source>
</evidence>
<reference evidence="2" key="1">
    <citation type="journal article" date="2019" name="Int. J. Syst. Evol. Microbiol.">
        <title>The Global Catalogue of Microorganisms (GCM) 10K type strain sequencing project: providing services to taxonomists for standard genome sequencing and annotation.</title>
        <authorList>
            <consortium name="The Broad Institute Genomics Platform"/>
            <consortium name="The Broad Institute Genome Sequencing Center for Infectious Disease"/>
            <person name="Wu L."/>
            <person name="Ma J."/>
        </authorList>
    </citation>
    <scope>NUCLEOTIDE SEQUENCE [LARGE SCALE GENOMIC DNA]</scope>
    <source>
        <strain evidence="2">CCUG 57942</strain>
    </source>
</reference>
<comment type="caution">
    <text evidence="1">The sequence shown here is derived from an EMBL/GenBank/DDBJ whole genome shotgun (WGS) entry which is preliminary data.</text>
</comment>
<accession>A0ABW4Z6L4</accession>
<evidence type="ECO:0000313" key="2">
    <source>
        <dbReference type="Proteomes" id="UP001597389"/>
    </source>
</evidence>
<sequence length="129" mass="14478">FYLHIKISHWPLTVAVGVLYVMLNMAQKKHLIHCSTANIDILAEHLTKYAGTTDILFCRADPDFPSADYGCAIQPMGNNMFSYQFGGHGIGTNHRPDGNLDEILSRVLRDHSMHGYGSEFTIMYYPISA</sequence>
<organism evidence="1 2">
    <name type="scientific">Rubritalea tangerina</name>
    <dbReference type="NCBI Taxonomy" id="430798"/>
    <lineage>
        <taxon>Bacteria</taxon>
        <taxon>Pseudomonadati</taxon>
        <taxon>Verrucomicrobiota</taxon>
        <taxon>Verrucomicrobiia</taxon>
        <taxon>Verrucomicrobiales</taxon>
        <taxon>Rubritaleaceae</taxon>
        <taxon>Rubritalea</taxon>
    </lineage>
</organism>